<dbReference type="GO" id="GO:0031011">
    <property type="term" value="C:Ino80 complex"/>
    <property type="evidence" value="ECO:0007669"/>
    <property type="project" value="InterPro"/>
</dbReference>
<dbReference type="GO" id="GO:0006338">
    <property type="term" value="P:chromatin remodeling"/>
    <property type="evidence" value="ECO:0007669"/>
    <property type="project" value="InterPro"/>
</dbReference>
<feature type="region of interest" description="Disordered" evidence="1">
    <location>
        <begin position="1"/>
        <end position="34"/>
    </location>
</feature>
<dbReference type="Pfam" id="PF14612">
    <property type="entry name" value="Ino80_Iec3"/>
    <property type="match status" value="1"/>
</dbReference>
<dbReference type="STRING" id="100787.A0A0G4LD22"/>
<dbReference type="InterPro" id="IPR032742">
    <property type="entry name" value="Iec3_N"/>
</dbReference>
<accession>A0A0G4LD22</accession>
<sequence>MDDDAPSVTARPEHDLIKPERYDSEDTRMADAKPTYKSWKKKYRKMRITFDQKMHDGEELHKQEQKALAMAKRIAIENDRLLDLLLELNESHQIPLEKRLDIALTPPADDDNLDRDLPKPTKSLDQVLQDVPHTSYAQAKERFPAVVADMEPFAGEANPPSFLNPDDIDEYLWDLDRRIDDSDMLPTLAPSARPNTLTNTNSSSQNIALRNPTSVYNWLRKNAPKTFLQDAEQAAPAVDKDDTHHDEAPATDVKRKRKSGIGASAAKSERGGGRGSRGGKRRSGIDRLSVLQFHKEAGDEPQSGTREAFADKDGDFFNLSSSTRGPAKRKRDEDVSYRPKGGSSGRPSKKKRKSGGEGDMETPSGKPRRGGKGRTPTGSRGRSLAEDAHDD</sequence>
<evidence type="ECO:0000259" key="3">
    <source>
        <dbReference type="Pfam" id="PF24244"/>
    </source>
</evidence>
<name>A0A0G4LD22_VERLO</name>
<evidence type="ECO:0000313" key="4">
    <source>
        <dbReference type="EMBL" id="CRK19630.1"/>
    </source>
</evidence>
<dbReference type="EMBL" id="CVQH01011001">
    <property type="protein sequence ID" value="CRK19630.1"/>
    <property type="molecule type" value="Genomic_DNA"/>
</dbReference>
<organism evidence="4 5">
    <name type="scientific">Verticillium longisporum</name>
    <name type="common">Verticillium dahliae var. longisporum</name>
    <dbReference type="NCBI Taxonomy" id="100787"/>
    <lineage>
        <taxon>Eukaryota</taxon>
        <taxon>Fungi</taxon>
        <taxon>Dikarya</taxon>
        <taxon>Ascomycota</taxon>
        <taxon>Pezizomycotina</taxon>
        <taxon>Sordariomycetes</taxon>
        <taxon>Hypocreomycetidae</taxon>
        <taxon>Glomerellales</taxon>
        <taxon>Plectosphaerellaceae</taxon>
        <taxon>Verticillium</taxon>
    </lineage>
</organism>
<feature type="region of interest" description="Disordered" evidence="1">
    <location>
        <begin position="231"/>
        <end position="391"/>
    </location>
</feature>
<dbReference type="Pfam" id="PF24244">
    <property type="entry name" value="Iec3-like_M"/>
    <property type="match status" value="1"/>
</dbReference>
<evidence type="ECO:0000256" key="1">
    <source>
        <dbReference type="SAM" id="MobiDB-lite"/>
    </source>
</evidence>
<dbReference type="AlphaFoldDB" id="A0A0G4LD22"/>
<feature type="domain" description="INO80 complex subunit 3 N-terminal" evidence="2">
    <location>
        <begin position="37"/>
        <end position="105"/>
    </location>
</feature>
<proteinExistence type="predicted"/>
<gene>
    <name evidence="4" type="ORF">BN1708_012693</name>
</gene>
<feature type="domain" description="INO80 complex subunit 3-like middle region" evidence="3">
    <location>
        <begin position="122"/>
        <end position="232"/>
    </location>
</feature>
<evidence type="ECO:0000313" key="5">
    <source>
        <dbReference type="Proteomes" id="UP000044602"/>
    </source>
</evidence>
<feature type="compositionally biased region" description="Basic and acidic residues" evidence="1">
    <location>
        <begin position="238"/>
        <end position="248"/>
    </location>
</feature>
<reference evidence="4 5" key="1">
    <citation type="submission" date="2015-05" db="EMBL/GenBank/DDBJ databases">
        <authorList>
            <person name="Wang D.B."/>
            <person name="Wang M."/>
        </authorList>
    </citation>
    <scope>NUCLEOTIDE SEQUENCE [LARGE SCALE GENOMIC DNA]</scope>
    <source>
        <strain evidence="4">VL1</strain>
    </source>
</reference>
<evidence type="ECO:0008006" key="6">
    <source>
        <dbReference type="Google" id="ProtNLM"/>
    </source>
</evidence>
<feature type="compositionally biased region" description="Low complexity" evidence="1">
    <location>
        <begin position="195"/>
        <end position="204"/>
    </location>
</feature>
<evidence type="ECO:0000259" key="2">
    <source>
        <dbReference type="Pfam" id="PF14612"/>
    </source>
</evidence>
<keyword evidence="5" id="KW-1185">Reference proteome</keyword>
<protein>
    <recommendedName>
        <fullName evidence="6">IEC3 subunit of the Ino80 complex, chromatin re-modelling-domain-containing protein</fullName>
    </recommendedName>
</protein>
<dbReference type="Proteomes" id="UP000044602">
    <property type="component" value="Unassembled WGS sequence"/>
</dbReference>
<feature type="compositionally biased region" description="Basic and acidic residues" evidence="1">
    <location>
        <begin position="11"/>
        <end position="31"/>
    </location>
</feature>
<dbReference type="InterPro" id="IPR055449">
    <property type="entry name" value="Iec3-like_M"/>
</dbReference>
<feature type="region of interest" description="Disordered" evidence="1">
    <location>
        <begin position="184"/>
        <end position="208"/>
    </location>
</feature>